<gene>
    <name evidence="1" type="ORF">GCM10009750_35530</name>
</gene>
<protein>
    <submittedName>
        <fullName evidence="1">Uncharacterized protein</fullName>
    </submittedName>
</protein>
<proteinExistence type="predicted"/>
<dbReference type="EMBL" id="BAAANK010000012">
    <property type="protein sequence ID" value="GAA1846084.1"/>
    <property type="molecule type" value="Genomic_DNA"/>
</dbReference>
<accession>A0ABN2N2T5</accession>
<dbReference type="Proteomes" id="UP001501746">
    <property type="component" value="Unassembled WGS sequence"/>
</dbReference>
<name>A0ABN2N2T5_9MICO</name>
<sequence>MYASPATMKTNQPVKTILMLARYPRRPRCRQGLARAHRNAVAVRPSATLDFGAMAPAGAQFVRSRAA</sequence>
<evidence type="ECO:0000313" key="1">
    <source>
        <dbReference type="EMBL" id="GAA1846084.1"/>
    </source>
</evidence>
<evidence type="ECO:0000313" key="2">
    <source>
        <dbReference type="Proteomes" id="UP001501746"/>
    </source>
</evidence>
<reference evidence="1 2" key="1">
    <citation type="journal article" date="2019" name="Int. J. Syst. Evol. Microbiol.">
        <title>The Global Catalogue of Microorganisms (GCM) 10K type strain sequencing project: providing services to taxonomists for standard genome sequencing and annotation.</title>
        <authorList>
            <consortium name="The Broad Institute Genomics Platform"/>
            <consortium name="The Broad Institute Genome Sequencing Center for Infectious Disease"/>
            <person name="Wu L."/>
            <person name="Ma J."/>
        </authorList>
    </citation>
    <scope>NUCLEOTIDE SEQUENCE [LARGE SCALE GENOMIC DNA]</scope>
    <source>
        <strain evidence="1 2">JCM 14323</strain>
    </source>
</reference>
<organism evidence="1 2">
    <name type="scientific">Agromyces salentinus</name>
    <dbReference type="NCBI Taxonomy" id="269421"/>
    <lineage>
        <taxon>Bacteria</taxon>
        <taxon>Bacillati</taxon>
        <taxon>Actinomycetota</taxon>
        <taxon>Actinomycetes</taxon>
        <taxon>Micrococcales</taxon>
        <taxon>Microbacteriaceae</taxon>
        <taxon>Agromyces</taxon>
    </lineage>
</organism>
<keyword evidence="2" id="KW-1185">Reference proteome</keyword>
<comment type="caution">
    <text evidence="1">The sequence shown here is derived from an EMBL/GenBank/DDBJ whole genome shotgun (WGS) entry which is preliminary data.</text>
</comment>